<gene>
    <name evidence="2" type="ORF">PGLA1383_LOCUS17761</name>
    <name evidence="3" type="ORF">PGLA2088_LOCUS43750</name>
</gene>
<reference evidence="3" key="1">
    <citation type="submission" date="2021-02" db="EMBL/GenBank/DDBJ databases">
        <authorList>
            <person name="Dougan E. K."/>
            <person name="Rhodes N."/>
            <person name="Thang M."/>
            <person name="Chan C."/>
        </authorList>
    </citation>
    <scope>NUCLEOTIDE SEQUENCE</scope>
</reference>
<dbReference type="AlphaFoldDB" id="A0A813LK30"/>
<name>A0A813LK30_POLGL</name>
<evidence type="ECO:0000313" key="2">
    <source>
        <dbReference type="EMBL" id="CAE8599413.1"/>
    </source>
</evidence>
<keyword evidence="5" id="KW-1185">Reference proteome</keyword>
<feature type="region of interest" description="Disordered" evidence="1">
    <location>
        <begin position="1"/>
        <end position="38"/>
    </location>
</feature>
<accession>A0A813LK30</accession>
<dbReference type="EMBL" id="CAJNNW010034909">
    <property type="protein sequence ID" value="CAE8724553.1"/>
    <property type="molecule type" value="Genomic_DNA"/>
</dbReference>
<organism evidence="3 4">
    <name type="scientific">Polarella glacialis</name>
    <name type="common">Dinoflagellate</name>
    <dbReference type="NCBI Taxonomy" id="89957"/>
    <lineage>
        <taxon>Eukaryota</taxon>
        <taxon>Sar</taxon>
        <taxon>Alveolata</taxon>
        <taxon>Dinophyceae</taxon>
        <taxon>Suessiales</taxon>
        <taxon>Suessiaceae</taxon>
        <taxon>Polarella</taxon>
    </lineage>
</organism>
<evidence type="ECO:0000313" key="5">
    <source>
        <dbReference type="Proteomes" id="UP000654075"/>
    </source>
</evidence>
<dbReference type="EMBL" id="CAJNNV010011092">
    <property type="protein sequence ID" value="CAE8599413.1"/>
    <property type="molecule type" value="Genomic_DNA"/>
</dbReference>
<dbReference type="Proteomes" id="UP000626109">
    <property type="component" value="Unassembled WGS sequence"/>
</dbReference>
<dbReference type="Proteomes" id="UP000654075">
    <property type="component" value="Unassembled WGS sequence"/>
</dbReference>
<evidence type="ECO:0000313" key="4">
    <source>
        <dbReference type="Proteomes" id="UP000626109"/>
    </source>
</evidence>
<feature type="non-terminal residue" evidence="3">
    <location>
        <position position="1"/>
    </location>
</feature>
<proteinExistence type="predicted"/>
<evidence type="ECO:0000256" key="1">
    <source>
        <dbReference type="SAM" id="MobiDB-lite"/>
    </source>
</evidence>
<protein>
    <submittedName>
        <fullName evidence="3">Uncharacterized protein</fullName>
    </submittedName>
</protein>
<comment type="caution">
    <text evidence="3">The sequence shown here is derived from an EMBL/GenBank/DDBJ whole genome shotgun (WGS) entry which is preliminary data.</text>
</comment>
<sequence length="279" mass="30583">MALRDWPAPPSQEALSRPIATSPGRFAAPPLPGRQRHTVPDPLHPRCFDELKPQLRVPLPPPKSRVGFVRPARVQDRLVLSSTRGPSARKGLYEAFGGCVAAPAQPHRWGALKVQFTNLLDATSCCSTEKLLIALTEVHAVGGSSWPEFEVAQDRLRALQSLKEELTAIAQLTSVEDIRQVLLKAEAMGARPDLQKAEEGEAWPHVELVAPKVLPYCEFRPLCAAAERQRHRLLALSKELIEGSQTADMTRLSSALQRASDLEISGSFLGCWQEVATAD</sequence>
<evidence type="ECO:0000313" key="3">
    <source>
        <dbReference type="EMBL" id="CAE8724553.1"/>
    </source>
</evidence>